<comment type="function">
    <text evidence="6">Catalyzes the GTP-dependent phosphorylation of 5-hydroxy-L-lysine.</text>
</comment>
<evidence type="ECO:0000256" key="2">
    <source>
        <dbReference type="ARBA" id="ARBA00022490"/>
    </source>
</evidence>
<dbReference type="AlphaFoldDB" id="A0A6S7BSB1"/>
<comment type="subcellular location">
    <subcellularLocation>
        <location evidence="1">Cytoplasm</location>
    </subcellularLocation>
</comment>
<dbReference type="Pfam" id="PF01636">
    <property type="entry name" value="APH"/>
    <property type="match status" value="1"/>
</dbReference>
<keyword evidence="2" id="KW-0963">Cytoplasm</keyword>
<dbReference type="EC" id="2.7.1.81" evidence="7"/>
<dbReference type="GO" id="GO:0047992">
    <property type="term" value="F:hydroxylysine kinase activity"/>
    <property type="evidence" value="ECO:0007669"/>
    <property type="project" value="UniProtKB-EC"/>
</dbReference>
<dbReference type="SUPFAM" id="SSF56112">
    <property type="entry name" value="Protein kinase-like (PK-like)"/>
    <property type="match status" value="1"/>
</dbReference>
<keyword evidence="3 10" id="KW-0808">Transferase</keyword>
<organism evidence="10 11">
    <name type="scientific">Pararobbsia alpina</name>
    <dbReference type="NCBI Taxonomy" id="621374"/>
    <lineage>
        <taxon>Bacteria</taxon>
        <taxon>Pseudomonadati</taxon>
        <taxon>Pseudomonadota</taxon>
        <taxon>Betaproteobacteria</taxon>
        <taxon>Burkholderiales</taxon>
        <taxon>Burkholderiaceae</taxon>
        <taxon>Pararobbsia</taxon>
    </lineage>
</organism>
<feature type="domain" description="Aminoglycoside phosphotransferase" evidence="9">
    <location>
        <begin position="46"/>
        <end position="278"/>
    </location>
</feature>
<dbReference type="RefSeq" id="WP_175106056.1">
    <property type="nucleotide sequence ID" value="NZ_CADIKM010000017.1"/>
</dbReference>
<evidence type="ECO:0000256" key="7">
    <source>
        <dbReference type="ARBA" id="ARBA00038873"/>
    </source>
</evidence>
<evidence type="ECO:0000313" key="11">
    <source>
        <dbReference type="Proteomes" id="UP000494115"/>
    </source>
</evidence>
<dbReference type="Gene3D" id="3.90.1200.10">
    <property type="match status" value="1"/>
</dbReference>
<dbReference type="Proteomes" id="UP000494115">
    <property type="component" value="Unassembled WGS sequence"/>
</dbReference>
<gene>
    <name evidence="10" type="primary">thrB_2</name>
    <name evidence="10" type="ORF">LMG28138_03547</name>
</gene>
<evidence type="ECO:0000256" key="8">
    <source>
        <dbReference type="ARBA" id="ARBA00040505"/>
    </source>
</evidence>
<evidence type="ECO:0000256" key="3">
    <source>
        <dbReference type="ARBA" id="ARBA00022679"/>
    </source>
</evidence>
<sequence>MSSLEIDLSASGHEALNQSLSSAAHDIPPAEAEQIVADHYGIRGTASPLTSERDHNFRIAASDGKEYVFKISNAAEDPLIAEFQVEALLHIARVDATLPVPRVIASLDVQSHLNLPFNDASTGAFTRGARLLSFLPGTPLHTVARTSTQRRALGALLARLGLALRGFFHPAAGHDLAWDIKNVGRLRELLPHIPDRARRELAGHFLDNFEANASPLLPGLRAQVVHNDLNAYNVLVDAAHHDDIAGILDFGDMVYTSLINDVAVGASYHVTTGEHALDTAAEFIAAYHAVTPLEPLEVDLLFDLITARFVTTVAITGWRAARYPHNSAYILKNNPAAWSGLESLYALPREQAQAKLRRACNME</sequence>
<evidence type="ECO:0000256" key="6">
    <source>
        <dbReference type="ARBA" id="ARBA00037368"/>
    </source>
</evidence>
<dbReference type="InterPro" id="IPR011009">
    <property type="entry name" value="Kinase-like_dom_sf"/>
</dbReference>
<evidence type="ECO:0000256" key="5">
    <source>
        <dbReference type="ARBA" id="ARBA00036820"/>
    </source>
</evidence>
<evidence type="ECO:0000256" key="1">
    <source>
        <dbReference type="ARBA" id="ARBA00004496"/>
    </source>
</evidence>
<dbReference type="InterPro" id="IPR002575">
    <property type="entry name" value="Aminoglycoside_PTrfase"/>
</dbReference>
<dbReference type="EMBL" id="CADIKM010000017">
    <property type="protein sequence ID" value="CAB3793474.1"/>
    <property type="molecule type" value="Genomic_DNA"/>
</dbReference>
<keyword evidence="4 10" id="KW-0418">Kinase</keyword>
<dbReference type="GO" id="GO:0005737">
    <property type="term" value="C:cytoplasm"/>
    <property type="evidence" value="ECO:0007669"/>
    <property type="project" value="UniProtKB-SubCell"/>
</dbReference>
<keyword evidence="11" id="KW-1185">Reference proteome</keyword>
<comment type="catalytic activity">
    <reaction evidence="5">
        <text>(5R)-5-hydroxy-L-lysine + GTP = (5R)-5-phosphooxy-L-lysine + GDP + H(+)</text>
        <dbReference type="Rhea" id="RHEA:19049"/>
        <dbReference type="ChEBI" id="CHEBI:15378"/>
        <dbReference type="ChEBI" id="CHEBI:37565"/>
        <dbReference type="ChEBI" id="CHEBI:57882"/>
        <dbReference type="ChEBI" id="CHEBI:58189"/>
        <dbReference type="ChEBI" id="CHEBI:58357"/>
        <dbReference type="EC" id="2.7.1.81"/>
    </reaction>
</comment>
<proteinExistence type="predicted"/>
<dbReference type="InterPro" id="IPR050249">
    <property type="entry name" value="Pseudomonas-type_ThrB"/>
</dbReference>
<dbReference type="PANTHER" id="PTHR21064">
    <property type="entry name" value="AMINOGLYCOSIDE PHOSPHOTRANSFERASE DOMAIN-CONTAINING PROTEIN-RELATED"/>
    <property type="match status" value="1"/>
</dbReference>
<evidence type="ECO:0000259" key="9">
    <source>
        <dbReference type="Pfam" id="PF01636"/>
    </source>
</evidence>
<dbReference type="PANTHER" id="PTHR21064:SF1">
    <property type="entry name" value="HYDROXYLYSINE KINASE"/>
    <property type="match status" value="1"/>
</dbReference>
<reference evidence="10 11" key="1">
    <citation type="submission" date="2020-04" db="EMBL/GenBank/DDBJ databases">
        <authorList>
            <person name="De Canck E."/>
        </authorList>
    </citation>
    <scope>NUCLEOTIDE SEQUENCE [LARGE SCALE GENOMIC DNA]</scope>
    <source>
        <strain evidence="10 11">LMG 28138</strain>
    </source>
</reference>
<accession>A0A6S7BSB1</accession>
<evidence type="ECO:0000313" key="10">
    <source>
        <dbReference type="EMBL" id="CAB3793474.1"/>
    </source>
</evidence>
<evidence type="ECO:0000256" key="4">
    <source>
        <dbReference type="ARBA" id="ARBA00022777"/>
    </source>
</evidence>
<protein>
    <recommendedName>
        <fullName evidence="8">Hydroxylysine kinase</fullName>
        <ecNumber evidence="7">2.7.1.81</ecNumber>
    </recommendedName>
</protein>
<name>A0A6S7BSB1_9BURK</name>